<sequence>MAFMYDISSPDICSPKREIKRRYQSNSKFKRNFEVLMSQMHLLDLAQLQGDTLLCVFFAKLYLIAEYDTIRYDEFLGETDFKREKLIKSKQIGVSAAGDRVSRSDLQENIQLHDDDYRAAAEMLSSLCRDYRAEAALTNQRVCNIQINLTSHGEREMHSSLQSRQSVRAVVTLLHGRTVGAYLVANSTTGSSRRSYLVALRCSYLLTFGELQPCISTLFRCTTTWNQGLQSILQPLMERVMIL</sequence>
<protein>
    <submittedName>
        <fullName evidence="1">Uncharacterized protein</fullName>
    </submittedName>
</protein>
<evidence type="ECO:0000313" key="1">
    <source>
        <dbReference type="EnsemblMetazoa" id="SMAR005587-PA"/>
    </source>
</evidence>
<name>T1IWL7_STRMM</name>
<reference evidence="1" key="2">
    <citation type="submission" date="2015-02" db="UniProtKB">
        <authorList>
            <consortium name="EnsemblMetazoa"/>
        </authorList>
    </citation>
    <scope>IDENTIFICATION</scope>
</reference>
<dbReference type="AlphaFoldDB" id="T1IWL7"/>
<proteinExistence type="predicted"/>
<keyword evidence="2" id="KW-1185">Reference proteome</keyword>
<reference evidence="2" key="1">
    <citation type="submission" date="2011-05" db="EMBL/GenBank/DDBJ databases">
        <authorList>
            <person name="Richards S.R."/>
            <person name="Qu J."/>
            <person name="Jiang H."/>
            <person name="Jhangiani S.N."/>
            <person name="Agravi P."/>
            <person name="Goodspeed R."/>
            <person name="Gross S."/>
            <person name="Mandapat C."/>
            <person name="Jackson L."/>
            <person name="Mathew T."/>
            <person name="Pu L."/>
            <person name="Thornton R."/>
            <person name="Saada N."/>
            <person name="Wilczek-Boney K.B."/>
            <person name="Lee S."/>
            <person name="Kovar C."/>
            <person name="Wu Y."/>
            <person name="Scherer S.E."/>
            <person name="Worley K.C."/>
            <person name="Muzny D.M."/>
            <person name="Gibbs R."/>
        </authorList>
    </citation>
    <scope>NUCLEOTIDE SEQUENCE</scope>
    <source>
        <strain evidence="2">Brora</strain>
    </source>
</reference>
<evidence type="ECO:0000313" key="2">
    <source>
        <dbReference type="Proteomes" id="UP000014500"/>
    </source>
</evidence>
<dbReference type="Proteomes" id="UP000014500">
    <property type="component" value="Unassembled WGS sequence"/>
</dbReference>
<dbReference type="HOGENOM" id="CLU_1143819_0_0_1"/>
<accession>T1IWL7</accession>
<dbReference type="EnsemblMetazoa" id="SMAR005587-RA">
    <property type="protein sequence ID" value="SMAR005587-PA"/>
    <property type="gene ID" value="SMAR005587"/>
</dbReference>
<organism evidence="1 2">
    <name type="scientific">Strigamia maritima</name>
    <name type="common">European centipede</name>
    <name type="synonym">Geophilus maritimus</name>
    <dbReference type="NCBI Taxonomy" id="126957"/>
    <lineage>
        <taxon>Eukaryota</taxon>
        <taxon>Metazoa</taxon>
        <taxon>Ecdysozoa</taxon>
        <taxon>Arthropoda</taxon>
        <taxon>Myriapoda</taxon>
        <taxon>Chilopoda</taxon>
        <taxon>Pleurostigmophora</taxon>
        <taxon>Geophilomorpha</taxon>
        <taxon>Linotaeniidae</taxon>
        <taxon>Strigamia</taxon>
    </lineage>
</organism>
<dbReference type="EMBL" id="JH431624">
    <property type="status" value="NOT_ANNOTATED_CDS"/>
    <property type="molecule type" value="Genomic_DNA"/>
</dbReference>